<keyword evidence="3" id="KW-1185">Reference proteome</keyword>
<evidence type="ECO:0000313" key="2">
    <source>
        <dbReference type="EMBL" id="MEA5443356.1"/>
    </source>
</evidence>
<proteinExistence type="predicted"/>
<sequence length="68" mass="7171">MDTPASSNRNLLKLVVALTPMAGTILFPLVVPILMLRVSIASGVIAAVVIGTLWFVAMLSTSEMPGHH</sequence>
<dbReference type="RefSeq" id="WP_216909116.1">
    <property type="nucleotide sequence ID" value="NZ_JAYGHY010000046.1"/>
</dbReference>
<name>A0ABU5SXZ6_9CYAN</name>
<evidence type="ECO:0000256" key="1">
    <source>
        <dbReference type="SAM" id="Phobius"/>
    </source>
</evidence>
<evidence type="ECO:0000313" key="3">
    <source>
        <dbReference type="Proteomes" id="UP001302329"/>
    </source>
</evidence>
<keyword evidence="1" id="KW-0812">Transmembrane</keyword>
<dbReference type="EMBL" id="JAYGHY010000046">
    <property type="protein sequence ID" value="MEA5443356.1"/>
    <property type="molecule type" value="Genomic_DNA"/>
</dbReference>
<protein>
    <submittedName>
        <fullName evidence="2">Uncharacterized protein</fullName>
    </submittedName>
</protein>
<accession>A0ABU5SXZ6</accession>
<keyword evidence="1" id="KW-0472">Membrane</keyword>
<reference evidence="2 3" key="1">
    <citation type="submission" date="2023-12" db="EMBL/GenBank/DDBJ databases">
        <title>Baltic Sea Cyanobacteria.</title>
        <authorList>
            <person name="Delbaje E."/>
            <person name="Fewer D.P."/>
            <person name="Shishido T.K."/>
        </authorList>
    </citation>
    <scope>NUCLEOTIDE SEQUENCE [LARGE SCALE GENOMIC DNA]</scope>
    <source>
        <strain evidence="2 3">UHCC 0281</strain>
    </source>
</reference>
<keyword evidence="1" id="KW-1133">Transmembrane helix</keyword>
<comment type="caution">
    <text evidence="2">The sequence shown here is derived from an EMBL/GenBank/DDBJ whole genome shotgun (WGS) entry which is preliminary data.</text>
</comment>
<gene>
    <name evidence="2" type="ORF">VB739_12395</name>
</gene>
<dbReference type="Proteomes" id="UP001302329">
    <property type="component" value="Unassembled WGS sequence"/>
</dbReference>
<feature type="transmembrane region" description="Helical" evidence="1">
    <location>
        <begin position="12"/>
        <end position="34"/>
    </location>
</feature>
<feature type="transmembrane region" description="Helical" evidence="1">
    <location>
        <begin position="40"/>
        <end position="59"/>
    </location>
</feature>
<organism evidence="2 3">
    <name type="scientific">Cyanobium gracile UHCC 0281</name>
    <dbReference type="NCBI Taxonomy" id="3110309"/>
    <lineage>
        <taxon>Bacteria</taxon>
        <taxon>Bacillati</taxon>
        <taxon>Cyanobacteriota</taxon>
        <taxon>Cyanophyceae</taxon>
        <taxon>Synechococcales</taxon>
        <taxon>Prochlorococcaceae</taxon>
        <taxon>Cyanobium</taxon>
    </lineage>
</organism>